<organism evidence="1 2">
    <name type="scientific">Rhabditophanes sp. KR3021</name>
    <dbReference type="NCBI Taxonomy" id="114890"/>
    <lineage>
        <taxon>Eukaryota</taxon>
        <taxon>Metazoa</taxon>
        <taxon>Ecdysozoa</taxon>
        <taxon>Nematoda</taxon>
        <taxon>Chromadorea</taxon>
        <taxon>Rhabditida</taxon>
        <taxon>Tylenchina</taxon>
        <taxon>Panagrolaimomorpha</taxon>
        <taxon>Strongyloidoidea</taxon>
        <taxon>Alloionematidae</taxon>
        <taxon>Rhabditophanes</taxon>
    </lineage>
</organism>
<proteinExistence type="predicted"/>
<accession>A0AC35TMT9</accession>
<evidence type="ECO:0000313" key="1">
    <source>
        <dbReference type="Proteomes" id="UP000095286"/>
    </source>
</evidence>
<dbReference type="Proteomes" id="UP000095286">
    <property type="component" value="Unplaced"/>
</dbReference>
<sequence>MYSEKMTVDMGSSKSNFQSSMNADKLGMNEERCMQPISTCSQLPPAYLNQMRMNECQQEMQMQTQMQMPGSWYYEGENKLDEEIANSITNTSPTNELEMFMLAQGNRFEGTNVTNTIIVPSSEHVAEIVGRQGCKIKALRAKTNTYIKTPVRGEPPMFVVTGRLEDIIEAIKEIECAAEHFTQIRASRRHSQGGMPAPGHVTAYVRVPLRVVGLVVGPKGATIKRIQQDTHTYIITPSREKEPAFEHLQFKVTGLPDNVDSARKEIEHHIYLRTGSLPITSLSSDVDLATNGIAQVSTINLRDRPTYGSLAPARNTNLGTMDHAMFGDLTRPMHSPMNKLMYGMDEMRLQGSNLSCYPTRDAMNWYQQNGFNNSSVSNYPDFSKGLTTSNDVLFSSHKHESIAPTQRSQQSMLSTYRQNVGEGVSSSSSSGSRDEGLSDSPVSLFDGLNPHDHNIRRELEMIWNGYETGLDSLISQDFNVPTLLA</sequence>
<name>A0AC35TMT9_9BILA</name>
<dbReference type="WBParaSite" id="RSKR_0000213200.1">
    <property type="protein sequence ID" value="RSKR_0000213200.1"/>
    <property type="gene ID" value="RSKR_0000213200"/>
</dbReference>
<evidence type="ECO:0000313" key="2">
    <source>
        <dbReference type="WBParaSite" id="RSKR_0000213200.1"/>
    </source>
</evidence>
<reference evidence="2" key="1">
    <citation type="submission" date="2016-11" db="UniProtKB">
        <authorList>
            <consortium name="WormBaseParasite"/>
        </authorList>
    </citation>
    <scope>IDENTIFICATION</scope>
    <source>
        <strain evidence="2">KR3021</strain>
    </source>
</reference>
<protein>
    <submittedName>
        <fullName evidence="2">KH domain-containing protein</fullName>
    </submittedName>
</protein>